<feature type="transmembrane region" description="Helical" evidence="6">
    <location>
        <begin position="81"/>
        <end position="98"/>
    </location>
</feature>
<protein>
    <submittedName>
        <fullName evidence="8">Major facilitator superfamily (MFS_1) transporter</fullName>
    </submittedName>
</protein>
<feature type="domain" description="Major facilitator superfamily (MFS) profile" evidence="7">
    <location>
        <begin position="41"/>
        <end position="430"/>
    </location>
</feature>
<organism evidence="8 9">
    <name type="scientific">Burkholderia lata (strain ATCC 17760 / DSM 23089 / LMG 22485 / NCIMB 9086 / R18194 / 383)</name>
    <dbReference type="NCBI Taxonomy" id="482957"/>
    <lineage>
        <taxon>Bacteria</taxon>
        <taxon>Pseudomonadati</taxon>
        <taxon>Pseudomonadota</taxon>
        <taxon>Betaproteobacteria</taxon>
        <taxon>Burkholderiales</taxon>
        <taxon>Burkholderiaceae</taxon>
        <taxon>Burkholderia</taxon>
        <taxon>Burkholderia cepacia complex</taxon>
    </lineage>
</organism>
<keyword evidence="4 6" id="KW-1133">Transmembrane helix</keyword>
<feature type="transmembrane region" description="Helical" evidence="6">
    <location>
        <begin position="165"/>
        <end position="187"/>
    </location>
</feature>
<dbReference type="GO" id="GO:0022857">
    <property type="term" value="F:transmembrane transporter activity"/>
    <property type="evidence" value="ECO:0007669"/>
    <property type="project" value="InterPro"/>
</dbReference>
<feature type="transmembrane region" description="Helical" evidence="6">
    <location>
        <begin position="375"/>
        <end position="394"/>
    </location>
</feature>
<evidence type="ECO:0000256" key="3">
    <source>
        <dbReference type="ARBA" id="ARBA00022692"/>
    </source>
</evidence>
<keyword evidence="2" id="KW-0813">Transport</keyword>
<dbReference type="Proteomes" id="UP000002705">
    <property type="component" value="Chromosome 3"/>
</dbReference>
<dbReference type="SUPFAM" id="SSF103473">
    <property type="entry name" value="MFS general substrate transporter"/>
    <property type="match status" value="1"/>
</dbReference>
<dbReference type="PANTHER" id="PTHR42718">
    <property type="entry name" value="MAJOR FACILITATOR SUPERFAMILY MULTIDRUG TRANSPORTER MFSC"/>
    <property type="match status" value="1"/>
</dbReference>
<accession>Q39MV7</accession>
<dbReference type="Gene3D" id="1.20.1720.10">
    <property type="entry name" value="Multidrug resistance protein D"/>
    <property type="match status" value="1"/>
</dbReference>
<feature type="transmembrane region" description="Helical" evidence="6">
    <location>
        <begin position="334"/>
        <end position="355"/>
    </location>
</feature>
<dbReference type="AlphaFoldDB" id="Q39MV7"/>
<keyword evidence="3 6" id="KW-0812">Transmembrane</keyword>
<feature type="transmembrane region" description="Helical" evidence="6">
    <location>
        <begin position="273"/>
        <end position="295"/>
    </location>
</feature>
<evidence type="ECO:0000256" key="4">
    <source>
        <dbReference type="ARBA" id="ARBA00022989"/>
    </source>
</evidence>
<evidence type="ECO:0000256" key="2">
    <source>
        <dbReference type="ARBA" id="ARBA00022448"/>
    </source>
</evidence>
<dbReference type="HOGENOM" id="CLU_001265_47_1_4"/>
<name>Q39MV7_BURL3</name>
<feature type="transmembrane region" description="Helical" evidence="6">
    <location>
        <begin position="400"/>
        <end position="416"/>
    </location>
</feature>
<comment type="subcellular location">
    <subcellularLocation>
        <location evidence="1">Membrane</location>
        <topology evidence="1">Multi-pass membrane protein</topology>
    </subcellularLocation>
</comment>
<dbReference type="GO" id="GO:0016020">
    <property type="term" value="C:membrane"/>
    <property type="evidence" value="ECO:0007669"/>
    <property type="project" value="UniProtKB-SubCell"/>
</dbReference>
<keyword evidence="5 6" id="KW-0472">Membrane</keyword>
<evidence type="ECO:0000313" key="9">
    <source>
        <dbReference type="Proteomes" id="UP000002705"/>
    </source>
</evidence>
<feature type="transmembrane region" description="Helical" evidence="6">
    <location>
        <begin position="193"/>
        <end position="214"/>
    </location>
</feature>
<dbReference type="PANTHER" id="PTHR42718:SF9">
    <property type="entry name" value="MAJOR FACILITATOR SUPERFAMILY MULTIDRUG TRANSPORTER MFSC"/>
    <property type="match status" value="1"/>
</dbReference>
<dbReference type="PROSITE" id="PS50850">
    <property type="entry name" value="MFS"/>
    <property type="match status" value="1"/>
</dbReference>
<evidence type="ECO:0000256" key="1">
    <source>
        <dbReference type="ARBA" id="ARBA00004141"/>
    </source>
</evidence>
<dbReference type="InterPro" id="IPR011701">
    <property type="entry name" value="MFS"/>
</dbReference>
<dbReference type="InterPro" id="IPR020846">
    <property type="entry name" value="MFS_dom"/>
</dbReference>
<reference evidence="8" key="1">
    <citation type="submission" date="2009-01" db="EMBL/GenBank/DDBJ databases">
        <title>Complete sequence of chromosome 3 of Burkholderia sp. 383.</title>
        <authorList>
            <consortium name="US DOE Joint Genome Institute"/>
            <person name="Copeland A."/>
            <person name="Lucas S."/>
            <person name="Lapidus A."/>
            <person name="Barry K."/>
            <person name="Detter J.C."/>
            <person name="Glavina T."/>
            <person name="Hammon N."/>
            <person name="Israni S."/>
            <person name="Pitluck S."/>
            <person name="Chain P."/>
            <person name="Malfatti S."/>
            <person name="Shin M."/>
            <person name="Vergez L."/>
            <person name="Schmutz J."/>
            <person name="Larimer F."/>
            <person name="Land M."/>
            <person name="Kyrpides N."/>
            <person name="Lykidis A."/>
            <person name="Richardson P."/>
        </authorList>
    </citation>
    <scope>NUCLEOTIDE SEQUENCE</scope>
    <source>
        <strain evidence="8">383</strain>
    </source>
</reference>
<gene>
    <name evidence="8" type="ordered locus">Bcep18194_C7165</name>
</gene>
<dbReference type="InterPro" id="IPR036259">
    <property type="entry name" value="MFS_trans_sf"/>
</dbReference>
<feature type="transmembrane region" description="Helical" evidence="6">
    <location>
        <begin position="110"/>
        <end position="130"/>
    </location>
</feature>
<evidence type="ECO:0000256" key="6">
    <source>
        <dbReference type="SAM" id="Phobius"/>
    </source>
</evidence>
<feature type="transmembrane region" description="Helical" evidence="6">
    <location>
        <begin position="235"/>
        <end position="253"/>
    </location>
</feature>
<evidence type="ECO:0000313" key="8">
    <source>
        <dbReference type="EMBL" id="ABB06209.1"/>
    </source>
</evidence>
<dbReference type="KEGG" id="bur:Bcep18194_C7165"/>
<evidence type="ECO:0000259" key="7">
    <source>
        <dbReference type="PROSITE" id="PS50850"/>
    </source>
</evidence>
<sequence>MGARLGKGGAHVSTGSGPRMSDKPVLAAGAPCEPAASTAPLMALACLLVFMAQMATTVYLPSLPVVMRELTMTQGGAEFSISAYVIGAALPIPFWGAAAERWGRRGPLLISLLLFVSSSLLLAICTVAPALLVLRALQGIGGGGAAIIARIIVRDNWRGDELARRLSVLSIAFITALGGGQFVGGLIGRYSHWQTGFVLMAVIAALAIGLSYALPLKAGSRAAVTSGMAGTYRALLRRPGFLWPACAGGLGFATTVTLQEVSPFVFQAHFKLAVTSFGSIGLLLGVAYFSGAMLVNRLVKRLGGVRLMHAGAALVALATTLMLASWLGGLLTHFTGLWIFIALYCLAIFGQAVLFPNSMATAVSDAHEHGAHAMALCGFLQQGLAGIAATAAVLQHHGGTWTLAVFVLGALTWLVVRLKVRAGQAANVTG</sequence>
<dbReference type="Pfam" id="PF07690">
    <property type="entry name" value="MFS_1"/>
    <property type="match status" value="1"/>
</dbReference>
<feature type="transmembrane region" description="Helical" evidence="6">
    <location>
        <begin position="41"/>
        <end position="61"/>
    </location>
</feature>
<feature type="transmembrane region" description="Helical" evidence="6">
    <location>
        <begin position="136"/>
        <end position="153"/>
    </location>
</feature>
<evidence type="ECO:0000256" key="5">
    <source>
        <dbReference type="ARBA" id="ARBA00023136"/>
    </source>
</evidence>
<dbReference type="PATRIC" id="fig|482957.22.peg.7729"/>
<proteinExistence type="predicted"/>
<feature type="transmembrane region" description="Helical" evidence="6">
    <location>
        <begin position="307"/>
        <end position="328"/>
    </location>
</feature>
<keyword evidence="9" id="KW-1185">Reference proteome</keyword>
<dbReference type="EMBL" id="CP000150">
    <property type="protein sequence ID" value="ABB06209.1"/>
    <property type="molecule type" value="Genomic_DNA"/>
</dbReference>